<dbReference type="OrthoDB" id="29661at2759"/>
<feature type="transmembrane region" description="Helical" evidence="9">
    <location>
        <begin position="213"/>
        <end position="237"/>
    </location>
</feature>
<dbReference type="GO" id="GO:0042500">
    <property type="term" value="F:aspartic endopeptidase activity, intramembrane cleaving"/>
    <property type="evidence" value="ECO:0007669"/>
    <property type="project" value="Ensembl"/>
</dbReference>
<keyword evidence="5" id="KW-0967">Endosome</keyword>
<organism evidence="12 13">
    <name type="scientific">Podarcis muralis</name>
    <name type="common">Wall lizard</name>
    <name type="synonym">Lacerta muralis</name>
    <dbReference type="NCBI Taxonomy" id="64176"/>
    <lineage>
        <taxon>Eukaryota</taxon>
        <taxon>Metazoa</taxon>
        <taxon>Chordata</taxon>
        <taxon>Craniata</taxon>
        <taxon>Vertebrata</taxon>
        <taxon>Euteleostomi</taxon>
        <taxon>Lepidosauria</taxon>
        <taxon>Squamata</taxon>
        <taxon>Bifurcata</taxon>
        <taxon>Unidentata</taxon>
        <taxon>Episquamata</taxon>
        <taxon>Laterata</taxon>
        <taxon>Lacertibaenia</taxon>
        <taxon>Lacertidae</taxon>
        <taxon>Podarcis</taxon>
    </lineage>
</organism>
<feature type="transmembrane region" description="Helical" evidence="9">
    <location>
        <begin position="449"/>
        <end position="472"/>
    </location>
</feature>
<dbReference type="GO" id="GO:0050776">
    <property type="term" value="P:regulation of immune response"/>
    <property type="evidence" value="ECO:0007669"/>
    <property type="project" value="Ensembl"/>
</dbReference>
<evidence type="ECO:0000256" key="2">
    <source>
        <dbReference type="ARBA" id="ARBA00004366"/>
    </source>
</evidence>
<dbReference type="GO" id="GO:0031293">
    <property type="term" value="P:membrane protein intracellular domain proteolysis"/>
    <property type="evidence" value="ECO:0007669"/>
    <property type="project" value="Ensembl"/>
</dbReference>
<dbReference type="InterPro" id="IPR003137">
    <property type="entry name" value="PA_domain"/>
</dbReference>
<dbReference type="OMA" id="HDLWNYG"/>
<evidence type="ECO:0000256" key="10">
    <source>
        <dbReference type="SAM" id="SignalP"/>
    </source>
</evidence>
<feature type="domain" description="PA" evidence="11">
    <location>
        <begin position="68"/>
        <end position="142"/>
    </location>
</feature>
<dbReference type="RefSeq" id="XP_028561374.1">
    <property type="nucleotide sequence ID" value="XM_028705541.1"/>
</dbReference>
<dbReference type="GO" id="GO:0006509">
    <property type="term" value="P:membrane protein ectodomain proteolysis"/>
    <property type="evidence" value="ECO:0007669"/>
    <property type="project" value="Ensembl"/>
</dbReference>
<feature type="transmembrane region" description="Helical" evidence="9">
    <location>
        <begin position="286"/>
        <end position="303"/>
    </location>
</feature>
<dbReference type="Pfam" id="PF04258">
    <property type="entry name" value="Peptidase_A22B"/>
    <property type="match status" value="1"/>
</dbReference>
<dbReference type="GO" id="GO:0042803">
    <property type="term" value="F:protein homodimerization activity"/>
    <property type="evidence" value="ECO:0007669"/>
    <property type="project" value="Ensembl"/>
</dbReference>
<evidence type="ECO:0000256" key="1">
    <source>
        <dbReference type="ARBA" id="ARBA00004337"/>
    </source>
</evidence>
<dbReference type="GO" id="GO:0030660">
    <property type="term" value="C:Golgi-associated vesicle membrane"/>
    <property type="evidence" value="ECO:0007669"/>
    <property type="project" value="Ensembl"/>
</dbReference>
<keyword evidence="7 9" id="KW-1133">Transmembrane helix</keyword>
<keyword evidence="6" id="KW-0378">Hydrolase</keyword>
<sequence>MGAARLLRAALWGLLLPLVSGGQGILHAIQIDNPLLTKDYCIYYNSEWTSLPSALNNVTYTRLEILTPKLLCSPSDATHETVKDKAIVVSRGNCTFVEKAEIAQKLGAKMLLIASDTGIDTPYGNKTANITIPITLVSNEDIINLKEDLGKNVNVTLYSPPHPKFDFSMVAIFLIAVVSVALGGYWSGMAELESLKRSSNDGNSDSSESEENVVLTPMTAVFFVAICCIMLVLMYYFYKYLVYAVITVFCLASASSLFNCLHAIVRKIPYGQCRFPCWDRCLEVRLFFLALICITTSVVWAVFRNENSWVWILQDILGIAFCVNFIKTLKLPNFKSCVILLGLLLVYDVFFVFITPYLTKSGESIMVEVAAGPTDSGEKNDGSLVEASAGRSAPHEKLPVVIRVPRLAFSAMTLCSRPFSLLGYGDIALPGLLVAYCHRFDVQTSSSSVYFISSTIAYAIGMLVTFAGLALMQMAQPALLYLVPCTLIMATLVALYRKEMKKFWNGNSYQVMDPMDFATNEENSTRANEQRERQ</sequence>
<dbReference type="GO" id="GO:0005886">
    <property type="term" value="C:plasma membrane"/>
    <property type="evidence" value="ECO:0007669"/>
    <property type="project" value="Ensembl"/>
</dbReference>
<keyword evidence="8 9" id="KW-0472">Membrane</keyword>
<dbReference type="GO" id="GO:0098554">
    <property type="term" value="C:cytoplasmic side of endoplasmic reticulum membrane"/>
    <property type="evidence" value="ECO:0007669"/>
    <property type="project" value="Ensembl"/>
</dbReference>
<keyword evidence="13" id="KW-1185">Reference proteome</keyword>
<evidence type="ECO:0000256" key="5">
    <source>
        <dbReference type="ARBA" id="ARBA00022753"/>
    </source>
</evidence>
<dbReference type="GO" id="GO:0005765">
    <property type="term" value="C:lysosomal membrane"/>
    <property type="evidence" value="ECO:0007669"/>
    <property type="project" value="Ensembl"/>
</dbReference>
<evidence type="ECO:0000313" key="13">
    <source>
        <dbReference type="Proteomes" id="UP000472272"/>
    </source>
</evidence>
<dbReference type="Proteomes" id="UP000472272">
    <property type="component" value="Chromosome 14"/>
</dbReference>
<feature type="chain" id="PRO_5025398119" evidence="10">
    <location>
        <begin position="22"/>
        <end position="534"/>
    </location>
</feature>
<evidence type="ECO:0000256" key="3">
    <source>
        <dbReference type="ARBA" id="ARBA00006859"/>
    </source>
</evidence>
<reference evidence="12" key="3">
    <citation type="submission" date="2025-09" db="UniProtKB">
        <authorList>
            <consortium name="Ensembl"/>
        </authorList>
    </citation>
    <scope>IDENTIFICATION</scope>
</reference>
<feature type="transmembrane region" description="Helical" evidence="9">
    <location>
        <begin position="309"/>
        <end position="326"/>
    </location>
</feature>
<comment type="subcellular location">
    <subcellularLocation>
        <location evidence="1">Endosome membrane</location>
        <topology evidence="1">Multi-pass membrane protein</topology>
    </subcellularLocation>
    <subcellularLocation>
        <location evidence="2">Membrane</location>
        <topology evidence="2">Multi-pass membrane protein</topology>
        <orientation evidence="2">Lumenal side</orientation>
    </subcellularLocation>
</comment>
<dbReference type="GO" id="GO:0031902">
    <property type="term" value="C:late endosome membrane"/>
    <property type="evidence" value="ECO:0007669"/>
    <property type="project" value="Ensembl"/>
</dbReference>
<evidence type="ECO:0000313" key="12">
    <source>
        <dbReference type="Ensembl" id="ENSPMRP00000025345.1"/>
    </source>
</evidence>
<feature type="transmembrane region" description="Helical" evidence="9">
    <location>
        <begin position="419"/>
        <end position="437"/>
    </location>
</feature>
<dbReference type="GO" id="GO:0098553">
    <property type="term" value="C:lumenal side of endoplasmic reticulum membrane"/>
    <property type="evidence" value="ECO:0007669"/>
    <property type="project" value="Ensembl"/>
</dbReference>
<keyword evidence="4 9" id="KW-0812">Transmembrane</keyword>
<evidence type="ECO:0000256" key="9">
    <source>
        <dbReference type="SAM" id="Phobius"/>
    </source>
</evidence>
<name>A0A670JN49_PODMU</name>
<keyword evidence="10" id="KW-0732">Signal</keyword>
<evidence type="ECO:0000256" key="6">
    <source>
        <dbReference type="ARBA" id="ARBA00022801"/>
    </source>
</evidence>
<feature type="transmembrane region" description="Helical" evidence="9">
    <location>
        <begin position="167"/>
        <end position="192"/>
    </location>
</feature>
<dbReference type="GeneID" id="114584071"/>
<dbReference type="InterPro" id="IPR046450">
    <property type="entry name" value="PA_dom_sf"/>
</dbReference>
<evidence type="ECO:0000259" key="11">
    <source>
        <dbReference type="Pfam" id="PF02225"/>
    </source>
</evidence>
<dbReference type="Ensembl" id="ENSPMRT00000026905.1">
    <property type="protein sequence ID" value="ENSPMRP00000025345.1"/>
    <property type="gene ID" value="ENSPMRG00000016403.1"/>
</dbReference>
<comment type="similarity">
    <text evidence="3">Belongs to the peptidase A22B family.</text>
</comment>
<dbReference type="PANTHER" id="PTHR12174:SF34">
    <property type="entry name" value="SIGNAL PEPTIDE PEPTIDASE-LIKE 2A"/>
    <property type="match status" value="1"/>
</dbReference>
<dbReference type="CTD" id="84888"/>
<dbReference type="SUPFAM" id="SSF52025">
    <property type="entry name" value="PA domain"/>
    <property type="match status" value="1"/>
</dbReference>
<dbReference type="InterPro" id="IPR007369">
    <property type="entry name" value="Peptidase_A22B_SPP"/>
</dbReference>
<gene>
    <name evidence="12" type="primary">SPPL2A</name>
</gene>
<feature type="transmembrane region" description="Helical" evidence="9">
    <location>
        <begin position="243"/>
        <end position="265"/>
    </location>
</feature>
<dbReference type="SMART" id="SM00730">
    <property type="entry name" value="PSN"/>
    <property type="match status" value="1"/>
</dbReference>
<dbReference type="PANTHER" id="PTHR12174">
    <property type="entry name" value="SIGNAL PEPTIDE PEPTIDASE"/>
    <property type="match status" value="1"/>
</dbReference>
<accession>A0A670JN49</accession>
<feature type="transmembrane region" description="Helical" evidence="9">
    <location>
        <begin position="478"/>
        <end position="496"/>
    </location>
</feature>
<dbReference type="Gene3D" id="3.50.30.30">
    <property type="match status" value="1"/>
</dbReference>
<dbReference type="AlphaFoldDB" id="A0A670JN49"/>
<proteinExistence type="inferred from homology"/>
<dbReference type="GeneTree" id="ENSGT00940000157722"/>
<feature type="transmembrane region" description="Helical" evidence="9">
    <location>
        <begin position="338"/>
        <end position="358"/>
    </location>
</feature>
<reference evidence="12 13" key="1">
    <citation type="journal article" date="2019" name="Proc. Natl. Acad. Sci. U.S.A.">
        <title>Regulatory changes in pterin and carotenoid genes underlie balanced color polymorphisms in the wall lizard.</title>
        <authorList>
            <person name="Andrade P."/>
            <person name="Pinho C."/>
            <person name="Perez I de Lanuza G."/>
            <person name="Afonso S."/>
            <person name="Brejcha J."/>
            <person name="Rubin C.J."/>
            <person name="Wallerman O."/>
            <person name="Pereira P."/>
            <person name="Sabatino S.J."/>
            <person name="Bellati A."/>
            <person name="Pellitteri-Rosa D."/>
            <person name="Bosakova Z."/>
            <person name="Bunikis I."/>
            <person name="Carretero M.A."/>
            <person name="Feiner N."/>
            <person name="Marsik P."/>
            <person name="Pauperio F."/>
            <person name="Salvi D."/>
            <person name="Soler L."/>
            <person name="While G.M."/>
            <person name="Uller T."/>
            <person name="Font E."/>
            <person name="Andersson L."/>
            <person name="Carneiro M."/>
        </authorList>
    </citation>
    <scope>NUCLEOTIDE SEQUENCE</scope>
</reference>
<dbReference type="InterPro" id="IPR006639">
    <property type="entry name" value="Preselin/SPP"/>
</dbReference>
<feature type="signal peptide" evidence="10">
    <location>
        <begin position="1"/>
        <end position="21"/>
    </location>
</feature>
<evidence type="ECO:0000256" key="4">
    <source>
        <dbReference type="ARBA" id="ARBA00022692"/>
    </source>
</evidence>
<dbReference type="Pfam" id="PF02225">
    <property type="entry name" value="PA"/>
    <property type="match status" value="1"/>
</dbReference>
<evidence type="ECO:0000256" key="7">
    <source>
        <dbReference type="ARBA" id="ARBA00022989"/>
    </source>
</evidence>
<evidence type="ECO:0000256" key="8">
    <source>
        <dbReference type="ARBA" id="ARBA00023136"/>
    </source>
</evidence>
<dbReference type="KEGG" id="pmua:114584071"/>
<protein>
    <submittedName>
        <fullName evidence="12">Signal peptide peptidase like 2A</fullName>
    </submittedName>
</protein>
<reference evidence="12" key="2">
    <citation type="submission" date="2025-08" db="UniProtKB">
        <authorList>
            <consortium name="Ensembl"/>
        </authorList>
    </citation>
    <scope>IDENTIFICATION</scope>
</reference>